<reference evidence="2 3" key="1">
    <citation type="journal article" date="2015" name="Microbiome">
        <title>Genomic resolution of linkages in carbon, nitrogen, and sulfur cycling among widespread estuary sediment bacteria.</title>
        <authorList>
            <person name="Baker B.J."/>
            <person name="Lazar C.S."/>
            <person name="Teske A.P."/>
            <person name="Dick G.J."/>
        </authorList>
    </citation>
    <scope>NUCLEOTIDE SEQUENCE [LARGE SCALE GENOMIC DNA]</scope>
    <source>
        <strain evidence="2">SM1_77</strain>
    </source>
</reference>
<evidence type="ECO:0000313" key="3">
    <source>
        <dbReference type="Proteomes" id="UP000050975"/>
    </source>
</evidence>
<comment type="caution">
    <text evidence="2">The sequence shown here is derived from an EMBL/GenBank/DDBJ whole genome shotgun (WGS) entry which is preliminary data.</text>
</comment>
<organism evidence="2 3">
    <name type="scientific">candidate division WOR_3 bacterium SM1_77</name>
    <dbReference type="NCBI Taxonomy" id="1703778"/>
    <lineage>
        <taxon>Bacteria</taxon>
        <taxon>Bacteria division WOR-3</taxon>
    </lineage>
</organism>
<dbReference type="AlphaFoldDB" id="A0A0S8JU54"/>
<dbReference type="PANTHER" id="PTHR35894">
    <property type="entry name" value="GENERAL SECRETION PATHWAY PROTEIN A-RELATED"/>
    <property type="match status" value="1"/>
</dbReference>
<feature type="domain" description="AAA+ ATPase" evidence="1">
    <location>
        <begin position="43"/>
        <end position="191"/>
    </location>
</feature>
<dbReference type="InterPro" id="IPR052026">
    <property type="entry name" value="ExeA_AAA_ATPase_DNA-bind"/>
</dbReference>
<proteinExistence type="predicted"/>
<name>A0A0S8JU54_UNCW3</name>
<gene>
    <name evidence="2" type="ORF">AMJ74_05925</name>
</gene>
<dbReference type="EMBL" id="LJVE01000127">
    <property type="protein sequence ID" value="KPL12922.1"/>
    <property type="molecule type" value="Genomic_DNA"/>
</dbReference>
<dbReference type="InterPro" id="IPR027417">
    <property type="entry name" value="P-loop_NTPase"/>
</dbReference>
<dbReference type="SMART" id="SM00382">
    <property type="entry name" value="AAA"/>
    <property type="match status" value="1"/>
</dbReference>
<dbReference type="Proteomes" id="UP000050975">
    <property type="component" value="Unassembled WGS sequence"/>
</dbReference>
<sequence>MGYQEYYGFSVEPFANHPDPKFYFNSPQHALAREYLLHAARGARGLAVLLGDIGTGKTTLSRKILSELYALGKFQIGLIVLTHSEFSPTWLYMRIANLIGLRDLSNSTTEIIARISQRLSEIHHRNEKTVIIIDEANKIDNPNVLEEIRGLLNLEIGDTRLLSFILSGLPDLEHFLATNRALYQRIAVKIRLKSMGSDTVRSYITHRLNIAGNERTIFAPRALDLICRYSEGRPRLVNIICDNALLEGYLQHKEEIDEFLIERVVSNLGLKFE</sequence>
<dbReference type="SUPFAM" id="SSF52540">
    <property type="entry name" value="P-loop containing nucleoside triphosphate hydrolases"/>
    <property type="match status" value="1"/>
</dbReference>
<accession>A0A0S8JU54</accession>
<dbReference type="GO" id="GO:0016887">
    <property type="term" value="F:ATP hydrolysis activity"/>
    <property type="evidence" value="ECO:0007669"/>
    <property type="project" value="InterPro"/>
</dbReference>
<evidence type="ECO:0000313" key="2">
    <source>
        <dbReference type="EMBL" id="KPL12922.1"/>
    </source>
</evidence>
<dbReference type="InterPro" id="IPR003593">
    <property type="entry name" value="AAA+_ATPase"/>
</dbReference>
<protein>
    <recommendedName>
        <fullName evidence="1">AAA+ ATPase domain-containing protein</fullName>
    </recommendedName>
</protein>
<dbReference type="PANTHER" id="PTHR35894:SF1">
    <property type="entry name" value="PHOSPHORIBULOKINASE _ URIDINE KINASE FAMILY"/>
    <property type="match status" value="1"/>
</dbReference>
<dbReference type="Gene3D" id="3.40.50.300">
    <property type="entry name" value="P-loop containing nucleotide triphosphate hydrolases"/>
    <property type="match status" value="1"/>
</dbReference>
<dbReference type="Pfam" id="PF13401">
    <property type="entry name" value="AAA_22"/>
    <property type="match status" value="1"/>
</dbReference>
<dbReference type="InterPro" id="IPR049945">
    <property type="entry name" value="AAA_22"/>
</dbReference>
<evidence type="ECO:0000259" key="1">
    <source>
        <dbReference type="SMART" id="SM00382"/>
    </source>
</evidence>